<dbReference type="RefSeq" id="WP_089765540.1">
    <property type="nucleotide sequence ID" value="NZ_FNPB01000002.1"/>
</dbReference>
<dbReference type="AlphaFoldDB" id="A0A1H3EAF1"/>
<name>A0A1H3EAF1_9EURY</name>
<dbReference type="STRING" id="660517.SAMN04487946_102146"/>
<gene>
    <name evidence="2" type="ORF">SAMN04487946_102146</name>
</gene>
<reference evidence="3" key="1">
    <citation type="submission" date="2016-10" db="EMBL/GenBank/DDBJ databases">
        <authorList>
            <person name="Varghese N."/>
            <person name="Submissions S."/>
        </authorList>
    </citation>
    <scope>NUCLEOTIDE SEQUENCE [LARGE SCALE GENOMIC DNA]</scope>
    <source>
        <strain evidence="3">CGMCC 1.10118</strain>
    </source>
</reference>
<feature type="transmembrane region" description="Helical" evidence="1">
    <location>
        <begin position="47"/>
        <end position="66"/>
    </location>
</feature>
<sequence length="170" mass="18912">MPADSVRTKRGTARFTPDAVRFEESFVGSLRSLSRDYWRSDSWSQRAVFVGYVFGLLYGVGWFVTTVASGDFGIIAIVVAVVLFLWLADFLRGFRSPDRIPLVDIESVTAVSGVKGLTRPRLVVTFTDDGAIRKRRVTLPSRYTEQGDAGYERAIAAFEQRGFEVTRGSA</sequence>
<keyword evidence="1" id="KW-1133">Transmembrane helix</keyword>
<evidence type="ECO:0000313" key="3">
    <source>
        <dbReference type="Proteomes" id="UP000199170"/>
    </source>
</evidence>
<accession>A0A1H3EAF1</accession>
<dbReference type="OrthoDB" id="269142at2157"/>
<dbReference type="Proteomes" id="UP000199170">
    <property type="component" value="Unassembled WGS sequence"/>
</dbReference>
<protein>
    <submittedName>
        <fullName evidence="2">Uncharacterized protein</fullName>
    </submittedName>
</protein>
<organism evidence="2 3">
    <name type="scientific">Halobellus clavatus</name>
    <dbReference type="NCBI Taxonomy" id="660517"/>
    <lineage>
        <taxon>Archaea</taxon>
        <taxon>Methanobacteriati</taxon>
        <taxon>Methanobacteriota</taxon>
        <taxon>Stenosarchaea group</taxon>
        <taxon>Halobacteria</taxon>
        <taxon>Halobacteriales</taxon>
        <taxon>Haloferacaceae</taxon>
        <taxon>Halobellus</taxon>
    </lineage>
</organism>
<keyword evidence="1" id="KW-0812">Transmembrane</keyword>
<evidence type="ECO:0000313" key="2">
    <source>
        <dbReference type="EMBL" id="SDX75732.1"/>
    </source>
</evidence>
<proteinExistence type="predicted"/>
<keyword evidence="3" id="KW-1185">Reference proteome</keyword>
<dbReference type="EMBL" id="FNPB01000002">
    <property type="protein sequence ID" value="SDX75732.1"/>
    <property type="molecule type" value="Genomic_DNA"/>
</dbReference>
<feature type="transmembrane region" description="Helical" evidence="1">
    <location>
        <begin position="72"/>
        <end position="91"/>
    </location>
</feature>
<keyword evidence="1" id="KW-0472">Membrane</keyword>
<evidence type="ECO:0000256" key="1">
    <source>
        <dbReference type="SAM" id="Phobius"/>
    </source>
</evidence>